<evidence type="ECO:0008006" key="3">
    <source>
        <dbReference type="Google" id="ProtNLM"/>
    </source>
</evidence>
<accession>A0A1V9G4L9</accession>
<evidence type="ECO:0000313" key="1">
    <source>
        <dbReference type="EMBL" id="OQP65448.1"/>
    </source>
</evidence>
<dbReference type="SUPFAM" id="SSF56091">
    <property type="entry name" value="DNA ligase/mRNA capping enzyme, catalytic domain"/>
    <property type="match status" value="1"/>
</dbReference>
<organism evidence="1 2">
    <name type="scientific">Niastella vici</name>
    <dbReference type="NCBI Taxonomy" id="1703345"/>
    <lineage>
        <taxon>Bacteria</taxon>
        <taxon>Pseudomonadati</taxon>
        <taxon>Bacteroidota</taxon>
        <taxon>Chitinophagia</taxon>
        <taxon>Chitinophagales</taxon>
        <taxon>Chitinophagaceae</taxon>
        <taxon>Niastella</taxon>
    </lineage>
</organism>
<dbReference type="OrthoDB" id="650227at2"/>
<dbReference type="AlphaFoldDB" id="A0A1V9G4L9"/>
<evidence type="ECO:0000313" key="2">
    <source>
        <dbReference type="Proteomes" id="UP000192796"/>
    </source>
</evidence>
<dbReference type="Gene3D" id="3.30.470.30">
    <property type="entry name" value="DNA ligase/mRNA capping enzyme"/>
    <property type="match status" value="1"/>
</dbReference>
<name>A0A1V9G4L9_9BACT</name>
<dbReference type="RefSeq" id="WP_081146286.1">
    <property type="nucleotide sequence ID" value="NZ_LVYD01000024.1"/>
</dbReference>
<dbReference type="Proteomes" id="UP000192796">
    <property type="component" value="Unassembled WGS sequence"/>
</dbReference>
<reference evidence="1 2" key="1">
    <citation type="submission" date="2016-03" db="EMBL/GenBank/DDBJ databases">
        <title>Niastella vici sp. nov., isolated from farmland soil.</title>
        <authorList>
            <person name="Chen L."/>
            <person name="Wang D."/>
            <person name="Yang S."/>
            <person name="Wang G."/>
        </authorList>
    </citation>
    <scope>NUCLEOTIDE SEQUENCE [LARGE SCALE GENOMIC DNA]</scope>
    <source>
        <strain evidence="1 2">DJ57</strain>
    </source>
</reference>
<keyword evidence="2" id="KW-1185">Reference proteome</keyword>
<gene>
    <name evidence="1" type="ORF">A3860_17440</name>
</gene>
<comment type="caution">
    <text evidence="1">The sequence shown here is derived from an EMBL/GenBank/DDBJ whole genome shotgun (WGS) entry which is preliminary data.</text>
</comment>
<dbReference type="EMBL" id="LVYD01000024">
    <property type="protein sequence ID" value="OQP65448.1"/>
    <property type="molecule type" value="Genomic_DNA"/>
</dbReference>
<proteinExistence type="predicted"/>
<dbReference type="STRING" id="1703345.A3860_17440"/>
<sequence length="221" mass="25935">MNMFSEYNKFRYIYPPRPESTIPPDELDSVGEGYIAQPKYNGSCAVLFLNGRTDYQIFNRHNEPMKKQQPLPYNELNDSNKYMVLCGEYLNKNKDGENGQPFNHKFIIWDILVWQSRYLIGETFESRLKILSSLYGTSQTVVTKDSIVMYEHLQTTRVENVYVSPSYVNNFRSLYNAIVKTDLYEGIVVKKAAATLELGFKERNNYTWQFKARKETKNYAF</sequence>
<protein>
    <recommendedName>
        <fullName evidence="3">RNA ligase domain-containing protein</fullName>
    </recommendedName>
</protein>